<sequence length="569" mass="59312">MAAADTSTFSRLVGLAPALTVLLLVAPVVAGLAGAAAPAFGWLPVLGGEQLSLAPWVSLANTPGLFEMLVLSFTTGLISTALALTIVVLFLGAFADSTAFVWLKRLLSPLLAVPHAAAAIGLAFLLAPSGLAMRLVSPALSGHATPPDYLFPGDPFGLALIAGLVVKEVPFLLLMSLSALPQCQADDRRHLALSLGYSPVTAFLKAVLPSLYPLIRLPVYAVIAFASSNVDVAMILGPSTPPTLAVSVVRWLGDPDLSMRFMASAAALSQLGITLLALACWWCLEQAVRWCATPRLTDGRRNSGQRLGSLLGGGLTWLSVTLLGASLLGLTLWSLAAFWPFPSAWPTPLTLANWGRALPGLLPAALDTLWLALAATALATILVIGCLESEALNHRSMGASATLVLYLPLLVPPVAFLYGLVQLQAQLSVAPGFMVVVLGHCLFVLPYVFLSLAESYRRLDPRWAQVAAGLGHGPAAAFVRVRLPLLLAPIATAAAVGVAVSAGQYLPTLLLGAGRLTTLTTEAVSLASGGDRRLTAVYALAQLLLPALGFALAIGLPRVLHSHRRALLT</sequence>
<proteinExistence type="predicted"/>
<name>A0AAU7KK99_9GAMM</name>
<evidence type="ECO:0000256" key="2">
    <source>
        <dbReference type="ARBA" id="ARBA00022448"/>
    </source>
</evidence>
<evidence type="ECO:0000256" key="6">
    <source>
        <dbReference type="ARBA" id="ARBA00023136"/>
    </source>
</evidence>
<dbReference type="Gene3D" id="1.10.3720.10">
    <property type="entry name" value="MetI-like"/>
    <property type="match status" value="2"/>
</dbReference>
<feature type="domain" description="ABC transmembrane type-1" evidence="8">
    <location>
        <begin position="365"/>
        <end position="553"/>
    </location>
</feature>
<dbReference type="PANTHER" id="PTHR30183:SF6">
    <property type="entry name" value="INNER MEMBRANE ABC TRANSPORTER PERMEASE PROTEIN YNJC"/>
    <property type="match status" value="1"/>
</dbReference>
<dbReference type="EMBL" id="CP098827">
    <property type="protein sequence ID" value="XBO71902.1"/>
    <property type="molecule type" value="Genomic_DNA"/>
</dbReference>
<feature type="domain" description="ABC transmembrane type-1" evidence="8">
    <location>
        <begin position="65"/>
        <end position="280"/>
    </location>
</feature>
<feature type="transmembrane region" description="Helical" evidence="7">
    <location>
        <begin position="433"/>
        <end position="453"/>
    </location>
</feature>
<keyword evidence="6 7" id="KW-0472">Membrane</keyword>
<feature type="transmembrane region" description="Helical" evidence="7">
    <location>
        <begin position="485"/>
        <end position="506"/>
    </location>
</feature>
<feature type="transmembrane region" description="Helical" evidence="7">
    <location>
        <begin position="361"/>
        <end position="387"/>
    </location>
</feature>
<dbReference type="InterPro" id="IPR035906">
    <property type="entry name" value="MetI-like_sf"/>
</dbReference>
<feature type="transmembrane region" description="Helical" evidence="7">
    <location>
        <begin position="399"/>
        <end position="421"/>
    </location>
</feature>
<dbReference type="RefSeq" id="WP_108131366.1">
    <property type="nucleotide sequence ID" value="NZ_CP098827.1"/>
</dbReference>
<feature type="transmembrane region" description="Helical" evidence="7">
    <location>
        <begin position="192"/>
        <end position="212"/>
    </location>
</feature>
<keyword evidence="4 7" id="KW-0812">Transmembrane</keyword>
<feature type="transmembrane region" description="Helical" evidence="7">
    <location>
        <begin position="65"/>
        <end position="94"/>
    </location>
</feature>
<evidence type="ECO:0000256" key="1">
    <source>
        <dbReference type="ARBA" id="ARBA00004651"/>
    </source>
</evidence>
<dbReference type="PANTHER" id="PTHR30183">
    <property type="entry name" value="MOLYBDENUM TRANSPORT SYSTEM PERMEASE PROTEIN MODB"/>
    <property type="match status" value="1"/>
</dbReference>
<dbReference type="GO" id="GO:0055085">
    <property type="term" value="P:transmembrane transport"/>
    <property type="evidence" value="ECO:0007669"/>
    <property type="project" value="InterPro"/>
</dbReference>
<feature type="transmembrane region" description="Helical" evidence="7">
    <location>
        <begin position="536"/>
        <end position="556"/>
    </location>
</feature>
<evidence type="ECO:0000256" key="4">
    <source>
        <dbReference type="ARBA" id="ARBA00022692"/>
    </source>
</evidence>
<dbReference type="GO" id="GO:0005886">
    <property type="term" value="C:plasma membrane"/>
    <property type="evidence" value="ECO:0007669"/>
    <property type="project" value="UniProtKB-SubCell"/>
</dbReference>
<dbReference type="InterPro" id="IPR000515">
    <property type="entry name" value="MetI-like"/>
</dbReference>
<evidence type="ECO:0000256" key="5">
    <source>
        <dbReference type="ARBA" id="ARBA00022989"/>
    </source>
</evidence>
<accession>A0AAU7KK99</accession>
<dbReference type="PROSITE" id="PS50928">
    <property type="entry name" value="ABC_TM1"/>
    <property type="match status" value="2"/>
</dbReference>
<feature type="transmembrane region" description="Helical" evidence="7">
    <location>
        <begin position="261"/>
        <end position="284"/>
    </location>
</feature>
<keyword evidence="2" id="KW-0813">Transport</keyword>
<reference evidence="9" key="1">
    <citation type="submission" date="2022-06" db="EMBL/GenBank/DDBJ databases">
        <title>A novel DMS-producing enzyme.</title>
        <authorList>
            <person name="Zhang Y."/>
        </authorList>
    </citation>
    <scope>NUCLEOTIDE SEQUENCE</scope>
    <source>
        <strain evidence="9">RT37</strain>
    </source>
</reference>
<evidence type="ECO:0000313" key="9">
    <source>
        <dbReference type="EMBL" id="XBO71902.1"/>
    </source>
</evidence>
<feature type="transmembrane region" description="Helical" evidence="7">
    <location>
        <begin position="310"/>
        <end position="341"/>
    </location>
</feature>
<dbReference type="SUPFAM" id="SSF161098">
    <property type="entry name" value="MetI-like"/>
    <property type="match status" value="2"/>
</dbReference>
<organism evidence="9">
    <name type="scientific">Halomonas sp. RT37</name>
    <dbReference type="NCBI Taxonomy" id="2950872"/>
    <lineage>
        <taxon>Bacteria</taxon>
        <taxon>Pseudomonadati</taxon>
        <taxon>Pseudomonadota</taxon>
        <taxon>Gammaproteobacteria</taxon>
        <taxon>Oceanospirillales</taxon>
        <taxon>Halomonadaceae</taxon>
        <taxon>Halomonas</taxon>
    </lineage>
</organism>
<evidence type="ECO:0000256" key="3">
    <source>
        <dbReference type="ARBA" id="ARBA00022475"/>
    </source>
</evidence>
<keyword evidence="3" id="KW-1003">Cell membrane</keyword>
<dbReference type="AlphaFoldDB" id="A0AAU7KK99"/>
<keyword evidence="5 7" id="KW-1133">Transmembrane helix</keyword>
<gene>
    <name evidence="9" type="ORF">NFG58_04105</name>
</gene>
<evidence type="ECO:0000256" key="7">
    <source>
        <dbReference type="SAM" id="Phobius"/>
    </source>
</evidence>
<evidence type="ECO:0000259" key="8">
    <source>
        <dbReference type="PROSITE" id="PS50928"/>
    </source>
</evidence>
<comment type="subcellular location">
    <subcellularLocation>
        <location evidence="1">Cell membrane</location>
        <topology evidence="1">Multi-pass membrane protein</topology>
    </subcellularLocation>
</comment>
<feature type="transmembrane region" description="Helical" evidence="7">
    <location>
        <begin position="106"/>
        <end position="127"/>
    </location>
</feature>
<protein>
    <submittedName>
        <fullName evidence="9">ABC transporter permease</fullName>
    </submittedName>
</protein>
<feature type="transmembrane region" description="Helical" evidence="7">
    <location>
        <begin position="156"/>
        <end position="180"/>
    </location>
</feature>